<dbReference type="Pfam" id="PF15821">
    <property type="entry name" value="DUF4709"/>
    <property type="match status" value="1"/>
</dbReference>
<dbReference type="InterPro" id="IPR040119">
    <property type="entry name" value="C10orf67-like"/>
</dbReference>
<organism evidence="4 5">
    <name type="scientific">Cirrhinus molitorella</name>
    <name type="common">mud carp</name>
    <dbReference type="NCBI Taxonomy" id="172907"/>
    <lineage>
        <taxon>Eukaryota</taxon>
        <taxon>Metazoa</taxon>
        <taxon>Chordata</taxon>
        <taxon>Craniata</taxon>
        <taxon>Vertebrata</taxon>
        <taxon>Euteleostomi</taxon>
        <taxon>Actinopterygii</taxon>
        <taxon>Neopterygii</taxon>
        <taxon>Teleostei</taxon>
        <taxon>Ostariophysi</taxon>
        <taxon>Cypriniformes</taxon>
        <taxon>Cyprinidae</taxon>
        <taxon>Labeoninae</taxon>
        <taxon>Labeonini</taxon>
        <taxon>Cirrhinus</taxon>
    </lineage>
</organism>
<evidence type="ECO:0000259" key="3">
    <source>
        <dbReference type="Pfam" id="PF15821"/>
    </source>
</evidence>
<dbReference type="PANTHER" id="PTHR22382:SF7">
    <property type="entry name" value="RIKEN CDNA 4921504E06 GENE"/>
    <property type="match status" value="1"/>
</dbReference>
<evidence type="ECO:0000256" key="1">
    <source>
        <dbReference type="SAM" id="Coils"/>
    </source>
</evidence>
<dbReference type="InterPro" id="IPR031651">
    <property type="entry name" value="DUF4709"/>
</dbReference>
<dbReference type="Proteomes" id="UP001558613">
    <property type="component" value="Unassembled WGS sequence"/>
</dbReference>
<feature type="coiled-coil region" evidence="1">
    <location>
        <begin position="204"/>
        <end position="335"/>
    </location>
</feature>
<feature type="region of interest" description="Disordered" evidence="2">
    <location>
        <begin position="487"/>
        <end position="510"/>
    </location>
</feature>
<keyword evidence="1" id="KW-0175">Coiled coil</keyword>
<sequence length="510" mass="58200">MSKTVALTLRLTGQTLYSTSNAVYEGEGTYLESAVVTASASLRFGFMDVIEKKIDSIAYEAEEALISEDIKEIRRYALSNQLRKGFFGQDACVQTDESELPNIKILAANTAELMNEVKMLKEDTEKKLKIIRLQYETKLQDESDVLYASMNDKIKNLESCHKEKLSVLRRSYQQQLSDAMQVIKASYKNKEDMDLVCDATDGKVKDLLNELQEKNLKIESMVEQLKKYEIGSEGAEDPEKSRLKSENEKLKDNIDSLHVELEEIQRVLESKEQRLALDLAQLKSEVEDSKKALQKLTGEHEQLKMQLNLERESGREKIKQLKEEMEKEIGCIEASRIKEKAAIEKKFEKQKSAEPTTMELVGDTELVQNIKQLRKTEAVQKKEIERLNKQLWMSNQVWEKKFEILKQSFHAIKDEMFLRQTLQRQEAILHNASVSFAMDAPCSPRQKSPADATFKRLSYSNMAPLPHIGAGGQQKMNRVHQISLQSKRGADALPGLGSQLTVADEEDEEV</sequence>
<evidence type="ECO:0000313" key="5">
    <source>
        <dbReference type="Proteomes" id="UP001558613"/>
    </source>
</evidence>
<keyword evidence="5" id="KW-1185">Reference proteome</keyword>
<feature type="domain" description="DUF4709" evidence="3">
    <location>
        <begin position="75"/>
        <end position="184"/>
    </location>
</feature>
<evidence type="ECO:0000256" key="2">
    <source>
        <dbReference type="SAM" id="MobiDB-lite"/>
    </source>
</evidence>
<reference evidence="4 5" key="1">
    <citation type="submission" date="2023-09" db="EMBL/GenBank/DDBJ databases">
        <authorList>
            <person name="Wang M."/>
        </authorList>
    </citation>
    <scope>NUCLEOTIDE SEQUENCE [LARGE SCALE GENOMIC DNA]</scope>
    <source>
        <strain evidence="4">GT-2023</strain>
        <tissue evidence="4">Liver</tissue>
    </source>
</reference>
<dbReference type="PANTHER" id="PTHR22382">
    <property type="entry name" value="RIKEN CDNA 4921504E06 GENE"/>
    <property type="match status" value="1"/>
</dbReference>
<proteinExistence type="predicted"/>
<comment type="caution">
    <text evidence="4">The sequence shown here is derived from an EMBL/GenBank/DDBJ whole genome shotgun (WGS) entry which is preliminary data.</text>
</comment>
<protein>
    <recommendedName>
        <fullName evidence="3">DUF4709 domain-containing protein</fullName>
    </recommendedName>
</protein>
<dbReference type="EMBL" id="JAYMGO010000002">
    <property type="protein sequence ID" value="KAL1280399.1"/>
    <property type="molecule type" value="Genomic_DNA"/>
</dbReference>
<name>A0ABR3NTY9_9TELE</name>
<evidence type="ECO:0000313" key="4">
    <source>
        <dbReference type="EMBL" id="KAL1280399.1"/>
    </source>
</evidence>
<accession>A0ABR3NTY9</accession>
<gene>
    <name evidence="4" type="ORF">QQF64_014999</name>
</gene>